<dbReference type="GO" id="GO:0005524">
    <property type="term" value="F:ATP binding"/>
    <property type="evidence" value="ECO:0007669"/>
    <property type="project" value="UniProtKB-KW"/>
</dbReference>
<keyword evidence="8" id="KW-0547">Nucleotide-binding</keyword>
<keyword evidence="12" id="KW-0902">Two-component regulatory system</keyword>
<dbReference type="OrthoDB" id="14660at2"/>
<keyword evidence="4" id="KW-1003">Cell membrane</keyword>
<evidence type="ECO:0000313" key="17">
    <source>
        <dbReference type="EMBL" id="THF73582.1"/>
    </source>
</evidence>
<evidence type="ECO:0000259" key="16">
    <source>
        <dbReference type="PROSITE" id="PS50885"/>
    </source>
</evidence>
<dbReference type="SUPFAM" id="SSF55874">
    <property type="entry name" value="ATPase domain of HSP90 chaperone/DNA topoisomerase II/histidine kinase"/>
    <property type="match status" value="1"/>
</dbReference>
<feature type="transmembrane region" description="Helical" evidence="14">
    <location>
        <begin position="176"/>
        <end position="199"/>
    </location>
</feature>
<dbReference type="SMART" id="SM00387">
    <property type="entry name" value="HATPase_c"/>
    <property type="match status" value="1"/>
</dbReference>
<dbReference type="Pfam" id="PF02518">
    <property type="entry name" value="HATPase_c"/>
    <property type="match status" value="1"/>
</dbReference>
<keyword evidence="5" id="KW-0597">Phosphoprotein</keyword>
<dbReference type="InterPro" id="IPR036097">
    <property type="entry name" value="HisK_dim/P_sf"/>
</dbReference>
<dbReference type="Pfam" id="PF00512">
    <property type="entry name" value="HisKA"/>
    <property type="match status" value="1"/>
</dbReference>
<evidence type="ECO:0000256" key="7">
    <source>
        <dbReference type="ARBA" id="ARBA00022692"/>
    </source>
</evidence>
<keyword evidence="10" id="KW-0067">ATP-binding</keyword>
<dbReference type="AlphaFoldDB" id="A0A4S4BH46"/>
<feature type="domain" description="HAMP" evidence="16">
    <location>
        <begin position="199"/>
        <end position="251"/>
    </location>
</feature>
<keyword evidence="11 14" id="KW-1133">Transmembrane helix</keyword>
<keyword evidence="7 14" id="KW-0812">Transmembrane</keyword>
<dbReference type="CDD" id="cd06225">
    <property type="entry name" value="HAMP"/>
    <property type="match status" value="1"/>
</dbReference>
<dbReference type="Gene3D" id="3.30.565.10">
    <property type="entry name" value="Histidine kinase-like ATPase, C-terminal domain"/>
    <property type="match status" value="1"/>
</dbReference>
<dbReference type="InterPro" id="IPR003594">
    <property type="entry name" value="HATPase_dom"/>
</dbReference>
<evidence type="ECO:0000256" key="10">
    <source>
        <dbReference type="ARBA" id="ARBA00022840"/>
    </source>
</evidence>
<accession>A0A4S4BH46</accession>
<dbReference type="PROSITE" id="PS50885">
    <property type="entry name" value="HAMP"/>
    <property type="match status" value="1"/>
</dbReference>
<comment type="caution">
    <text evidence="17">The sequence shown here is derived from an EMBL/GenBank/DDBJ whole genome shotgun (WGS) entry which is preliminary data.</text>
</comment>
<organism evidence="17 18">
    <name type="scientific">Cohnella fermenti</name>
    <dbReference type="NCBI Taxonomy" id="2565925"/>
    <lineage>
        <taxon>Bacteria</taxon>
        <taxon>Bacillati</taxon>
        <taxon>Bacillota</taxon>
        <taxon>Bacilli</taxon>
        <taxon>Bacillales</taxon>
        <taxon>Paenibacillaceae</taxon>
        <taxon>Cohnella</taxon>
    </lineage>
</organism>
<sequence length="465" mass="51490">MINSSTDRNRRRYSLRQSLLSKYLLIVLCALLIVPLGIPAILIAVSLQTRADNRDASLYDSNRLERMWHEEAARLDNAAPEAIDAALNRVKAAYPKAELFWVDASGATRLKLPDTIGVPASWSASDAVAFMKGTSGSGVFTVVAFLGDKPGGGFMTLQLDRAEMRKAGGPPTSRTYLLLLAAILLVLGLFLFVSLLFFYRIRRRLVRLETAMTAPAETGIPLPVDAMRMDEIGRLEHAFNAMIGQLERSRKREAKEEALRRDLIAKLSHDLRTPLTAIRSHAFSLGQEALSVKGKESLELIDRKVDSLGRLIDNLFSFTLLTSGQYPYHPQRVDIVRLARMHMAGWYPAFEQAGFEIDTDLPEEAVCWNVDPQWLERVLDNYLQNVLRHARDGRYIGLRVSGEAGGRIVIADRGPGMEAASKEKGAGIGLSIAALMLKDMRLRSIFRSGASGTEVHIFPDSTLTG</sequence>
<evidence type="ECO:0000256" key="9">
    <source>
        <dbReference type="ARBA" id="ARBA00022777"/>
    </source>
</evidence>
<protein>
    <recommendedName>
        <fullName evidence="3">histidine kinase</fullName>
        <ecNumber evidence="3">2.7.13.3</ecNumber>
    </recommendedName>
</protein>
<evidence type="ECO:0000256" key="2">
    <source>
        <dbReference type="ARBA" id="ARBA00004651"/>
    </source>
</evidence>
<dbReference type="SUPFAM" id="SSF158472">
    <property type="entry name" value="HAMP domain-like"/>
    <property type="match status" value="1"/>
</dbReference>
<gene>
    <name evidence="17" type="ORF">E6C55_28605</name>
</gene>
<dbReference type="InterPro" id="IPR050398">
    <property type="entry name" value="HssS/ArlS-like"/>
</dbReference>
<feature type="transmembrane region" description="Helical" evidence="14">
    <location>
        <begin position="20"/>
        <end position="45"/>
    </location>
</feature>
<evidence type="ECO:0000313" key="18">
    <source>
        <dbReference type="Proteomes" id="UP000310636"/>
    </source>
</evidence>
<evidence type="ECO:0000256" key="14">
    <source>
        <dbReference type="SAM" id="Phobius"/>
    </source>
</evidence>
<dbReference type="EC" id="2.7.13.3" evidence="3"/>
<evidence type="ECO:0000256" key="11">
    <source>
        <dbReference type="ARBA" id="ARBA00022989"/>
    </source>
</evidence>
<dbReference type="SUPFAM" id="SSF47384">
    <property type="entry name" value="Homodimeric domain of signal transducing histidine kinase"/>
    <property type="match status" value="1"/>
</dbReference>
<proteinExistence type="predicted"/>
<evidence type="ECO:0000256" key="6">
    <source>
        <dbReference type="ARBA" id="ARBA00022679"/>
    </source>
</evidence>
<name>A0A4S4BH46_9BACL</name>
<dbReference type="SMART" id="SM00304">
    <property type="entry name" value="HAMP"/>
    <property type="match status" value="1"/>
</dbReference>
<keyword evidence="9 17" id="KW-0418">Kinase</keyword>
<feature type="domain" description="Histidine kinase" evidence="15">
    <location>
        <begin position="266"/>
        <end position="463"/>
    </location>
</feature>
<keyword evidence="18" id="KW-1185">Reference proteome</keyword>
<dbReference type="PANTHER" id="PTHR45528">
    <property type="entry name" value="SENSOR HISTIDINE KINASE CPXA"/>
    <property type="match status" value="1"/>
</dbReference>
<comment type="catalytic activity">
    <reaction evidence="1">
        <text>ATP + protein L-histidine = ADP + protein N-phospho-L-histidine.</text>
        <dbReference type="EC" id="2.7.13.3"/>
    </reaction>
</comment>
<dbReference type="PANTHER" id="PTHR45528:SF9">
    <property type="entry name" value="SENSOR HISTIDINE KINASE YBDK"/>
    <property type="match status" value="1"/>
</dbReference>
<evidence type="ECO:0000256" key="1">
    <source>
        <dbReference type="ARBA" id="ARBA00000085"/>
    </source>
</evidence>
<evidence type="ECO:0000256" key="3">
    <source>
        <dbReference type="ARBA" id="ARBA00012438"/>
    </source>
</evidence>
<dbReference type="CDD" id="cd00082">
    <property type="entry name" value="HisKA"/>
    <property type="match status" value="1"/>
</dbReference>
<evidence type="ECO:0000256" key="5">
    <source>
        <dbReference type="ARBA" id="ARBA00022553"/>
    </source>
</evidence>
<dbReference type="InterPro" id="IPR005467">
    <property type="entry name" value="His_kinase_dom"/>
</dbReference>
<dbReference type="PROSITE" id="PS50109">
    <property type="entry name" value="HIS_KIN"/>
    <property type="match status" value="1"/>
</dbReference>
<evidence type="ECO:0000259" key="15">
    <source>
        <dbReference type="PROSITE" id="PS50109"/>
    </source>
</evidence>
<keyword evidence="6" id="KW-0808">Transferase</keyword>
<evidence type="ECO:0000256" key="12">
    <source>
        <dbReference type="ARBA" id="ARBA00023012"/>
    </source>
</evidence>
<dbReference type="EMBL" id="SSOB01000053">
    <property type="protein sequence ID" value="THF73582.1"/>
    <property type="molecule type" value="Genomic_DNA"/>
</dbReference>
<keyword evidence="13 14" id="KW-0472">Membrane</keyword>
<dbReference type="InterPro" id="IPR003660">
    <property type="entry name" value="HAMP_dom"/>
</dbReference>
<dbReference type="Gene3D" id="1.10.287.130">
    <property type="match status" value="1"/>
</dbReference>
<comment type="subcellular location">
    <subcellularLocation>
        <location evidence="2">Cell membrane</location>
        <topology evidence="2">Multi-pass membrane protein</topology>
    </subcellularLocation>
</comment>
<dbReference type="GO" id="GO:0000155">
    <property type="term" value="F:phosphorelay sensor kinase activity"/>
    <property type="evidence" value="ECO:0007669"/>
    <property type="project" value="InterPro"/>
</dbReference>
<dbReference type="InterPro" id="IPR036890">
    <property type="entry name" value="HATPase_C_sf"/>
</dbReference>
<dbReference type="Proteomes" id="UP000310636">
    <property type="component" value="Unassembled WGS sequence"/>
</dbReference>
<reference evidence="17 18" key="1">
    <citation type="submission" date="2019-04" db="EMBL/GenBank/DDBJ databases">
        <title>Cohnella sp. nov. isolated from preserved vegetables.</title>
        <authorList>
            <person name="Lin S.-Y."/>
            <person name="Hung M.-H."/>
            <person name="Young C.-C."/>
        </authorList>
    </citation>
    <scope>NUCLEOTIDE SEQUENCE [LARGE SCALE GENOMIC DNA]</scope>
    <source>
        <strain evidence="17 18">CC-MHH1044</strain>
    </source>
</reference>
<dbReference type="InterPro" id="IPR003661">
    <property type="entry name" value="HisK_dim/P_dom"/>
</dbReference>
<evidence type="ECO:0000256" key="8">
    <source>
        <dbReference type="ARBA" id="ARBA00022741"/>
    </source>
</evidence>
<dbReference type="GO" id="GO:0005886">
    <property type="term" value="C:plasma membrane"/>
    <property type="evidence" value="ECO:0007669"/>
    <property type="project" value="UniProtKB-SubCell"/>
</dbReference>
<dbReference type="SMART" id="SM00388">
    <property type="entry name" value="HisKA"/>
    <property type="match status" value="1"/>
</dbReference>
<evidence type="ECO:0000256" key="4">
    <source>
        <dbReference type="ARBA" id="ARBA00022475"/>
    </source>
</evidence>
<evidence type="ECO:0000256" key="13">
    <source>
        <dbReference type="ARBA" id="ARBA00023136"/>
    </source>
</evidence>
<dbReference type="Gene3D" id="6.10.340.10">
    <property type="match status" value="1"/>
</dbReference>